<sequence length="69" mass="7376">MPEMIPIDPESDLEDVEGDVDDPPVSHGSRATNGCIASNGINYEQPETEKELVSSGPEQDASPEEVHAL</sequence>
<gene>
    <name evidence="2" type="ORF">KHLLAP_LOCUS8954</name>
</gene>
<evidence type="ECO:0000256" key="1">
    <source>
        <dbReference type="SAM" id="MobiDB-lite"/>
    </source>
</evidence>
<accession>A0AAI8VQ89</accession>
<dbReference type="EMBL" id="CAUWAG010000012">
    <property type="protein sequence ID" value="CAJ2508486.1"/>
    <property type="molecule type" value="Genomic_DNA"/>
</dbReference>
<reference evidence="2" key="1">
    <citation type="submission" date="2023-10" db="EMBL/GenBank/DDBJ databases">
        <authorList>
            <person name="Hackl T."/>
        </authorList>
    </citation>
    <scope>NUCLEOTIDE SEQUENCE</scope>
</reference>
<comment type="caution">
    <text evidence="2">The sequence shown here is derived from an EMBL/GenBank/DDBJ whole genome shotgun (WGS) entry which is preliminary data.</text>
</comment>
<protein>
    <submittedName>
        <fullName evidence="2">Uu.00g135120.m01.CDS01</fullName>
    </submittedName>
</protein>
<name>A0AAI8VQ89_9PEZI</name>
<dbReference type="AlphaFoldDB" id="A0AAI8VQ89"/>
<evidence type="ECO:0000313" key="3">
    <source>
        <dbReference type="Proteomes" id="UP001295740"/>
    </source>
</evidence>
<keyword evidence="3" id="KW-1185">Reference proteome</keyword>
<organism evidence="2 3">
    <name type="scientific">Anthostomella pinea</name>
    <dbReference type="NCBI Taxonomy" id="933095"/>
    <lineage>
        <taxon>Eukaryota</taxon>
        <taxon>Fungi</taxon>
        <taxon>Dikarya</taxon>
        <taxon>Ascomycota</taxon>
        <taxon>Pezizomycotina</taxon>
        <taxon>Sordariomycetes</taxon>
        <taxon>Xylariomycetidae</taxon>
        <taxon>Xylariales</taxon>
        <taxon>Xylariaceae</taxon>
        <taxon>Anthostomella</taxon>
    </lineage>
</organism>
<feature type="compositionally biased region" description="Acidic residues" evidence="1">
    <location>
        <begin position="9"/>
        <end position="22"/>
    </location>
</feature>
<proteinExistence type="predicted"/>
<evidence type="ECO:0000313" key="2">
    <source>
        <dbReference type="EMBL" id="CAJ2508486.1"/>
    </source>
</evidence>
<feature type="region of interest" description="Disordered" evidence="1">
    <location>
        <begin position="1"/>
        <end position="69"/>
    </location>
</feature>
<feature type="compositionally biased region" description="Polar residues" evidence="1">
    <location>
        <begin position="29"/>
        <end position="42"/>
    </location>
</feature>
<dbReference type="Proteomes" id="UP001295740">
    <property type="component" value="Unassembled WGS sequence"/>
</dbReference>